<keyword evidence="2" id="KW-1185">Reference proteome</keyword>
<evidence type="ECO:0000313" key="1">
    <source>
        <dbReference type="EMBL" id="KOB71686.1"/>
    </source>
</evidence>
<feature type="non-terminal residue" evidence="1">
    <location>
        <position position="1"/>
    </location>
</feature>
<accession>A0A0L7L8V2</accession>
<dbReference type="Proteomes" id="UP000037510">
    <property type="component" value="Unassembled WGS sequence"/>
</dbReference>
<comment type="caution">
    <text evidence="1">The sequence shown here is derived from an EMBL/GenBank/DDBJ whole genome shotgun (WGS) entry which is preliminary data.</text>
</comment>
<reference evidence="1 2" key="1">
    <citation type="journal article" date="2015" name="Genome Biol. Evol.">
        <title>The genome of winter moth (Operophtera brumata) provides a genomic perspective on sexual dimorphism and phenology.</title>
        <authorList>
            <person name="Derks M.F."/>
            <person name="Smit S."/>
            <person name="Salis L."/>
            <person name="Schijlen E."/>
            <person name="Bossers A."/>
            <person name="Mateman C."/>
            <person name="Pijl A.S."/>
            <person name="de Ridder D."/>
            <person name="Groenen M.A."/>
            <person name="Visser M.E."/>
            <person name="Megens H.J."/>
        </authorList>
    </citation>
    <scope>NUCLEOTIDE SEQUENCE [LARGE SCALE GENOMIC DNA]</scope>
    <source>
        <strain evidence="1">WM2013NL</strain>
        <tissue evidence="1">Head and thorax</tissue>
    </source>
</reference>
<dbReference type="EMBL" id="JTDY01002313">
    <property type="protein sequence ID" value="KOB71686.1"/>
    <property type="molecule type" value="Genomic_DNA"/>
</dbReference>
<sequence>MNLNIPQAVRLLFEVETFITTHKFYTRNVCKDWVMDFQLARIYTLRGVCMLESGDVSEARKQLFQCACGLRRRLLKFATERGVI</sequence>
<organism evidence="1 2">
    <name type="scientific">Operophtera brumata</name>
    <name type="common">Winter moth</name>
    <name type="synonym">Phalaena brumata</name>
    <dbReference type="NCBI Taxonomy" id="104452"/>
    <lineage>
        <taxon>Eukaryota</taxon>
        <taxon>Metazoa</taxon>
        <taxon>Ecdysozoa</taxon>
        <taxon>Arthropoda</taxon>
        <taxon>Hexapoda</taxon>
        <taxon>Insecta</taxon>
        <taxon>Pterygota</taxon>
        <taxon>Neoptera</taxon>
        <taxon>Endopterygota</taxon>
        <taxon>Lepidoptera</taxon>
        <taxon>Glossata</taxon>
        <taxon>Ditrysia</taxon>
        <taxon>Geometroidea</taxon>
        <taxon>Geometridae</taxon>
        <taxon>Larentiinae</taxon>
        <taxon>Operophtera</taxon>
    </lineage>
</organism>
<dbReference type="AlphaFoldDB" id="A0A0L7L8V2"/>
<name>A0A0L7L8V2_OPEBR</name>
<evidence type="ECO:0000313" key="2">
    <source>
        <dbReference type="Proteomes" id="UP000037510"/>
    </source>
</evidence>
<gene>
    <name evidence="1" type="ORF">OBRU01_08198</name>
</gene>
<feature type="non-terminal residue" evidence="1">
    <location>
        <position position="84"/>
    </location>
</feature>
<protein>
    <submittedName>
        <fullName evidence="1">Adenylate cyclase type 10</fullName>
    </submittedName>
</protein>
<proteinExistence type="predicted"/>